<name>A0A5B8VHN3_9BACT</name>
<evidence type="ECO:0000313" key="2">
    <source>
        <dbReference type="EMBL" id="QEC70452.1"/>
    </source>
</evidence>
<accession>A0A5B8VHN3</accession>
<reference evidence="2 3" key="1">
    <citation type="journal article" date="2017" name="Int. J. Syst. Evol. Microbiol.">
        <title>Arachidicoccus ginsenosidivorans sp. nov., with ginsenoside-converting activity isolated from ginseng cultivating soil.</title>
        <authorList>
            <person name="Siddiqi M.Z."/>
            <person name="Aslam Z."/>
            <person name="Im W.T."/>
        </authorList>
    </citation>
    <scope>NUCLEOTIDE SEQUENCE [LARGE SCALE GENOMIC DNA]</scope>
    <source>
        <strain evidence="2 3">Gsoil 809</strain>
    </source>
</reference>
<protein>
    <submittedName>
        <fullName evidence="2">Helix-turn-helix transcriptional regulator</fullName>
    </submittedName>
</protein>
<keyword evidence="3" id="KW-1185">Reference proteome</keyword>
<evidence type="ECO:0000313" key="3">
    <source>
        <dbReference type="Proteomes" id="UP000321291"/>
    </source>
</evidence>
<dbReference type="GO" id="GO:0003677">
    <property type="term" value="F:DNA binding"/>
    <property type="evidence" value="ECO:0007669"/>
    <property type="project" value="InterPro"/>
</dbReference>
<dbReference type="CDD" id="cd00093">
    <property type="entry name" value="HTH_XRE"/>
    <property type="match status" value="1"/>
</dbReference>
<organism evidence="2 3">
    <name type="scientific">Arachidicoccus ginsenosidivorans</name>
    <dbReference type="NCBI Taxonomy" id="496057"/>
    <lineage>
        <taxon>Bacteria</taxon>
        <taxon>Pseudomonadati</taxon>
        <taxon>Bacteroidota</taxon>
        <taxon>Chitinophagia</taxon>
        <taxon>Chitinophagales</taxon>
        <taxon>Chitinophagaceae</taxon>
        <taxon>Arachidicoccus</taxon>
    </lineage>
</organism>
<dbReference type="KEGG" id="agi:FSB73_00740"/>
<sequence length="173" mass="20230">MEQLNQTPNIQNSEKRIHHGQNIKRIRLLFDLSQKELACQLGGTWTAKRVSRLECSEKVQLGCRRQLAKVFEVDIDLFNEFDQAAARMAIAHIMRTRKKMKQAGLMDEQILLEEINDLLDSAAFSIHRESQNMQLLLRLLQGARQKTEAWKDRNSSDSEWEVNEPRMINWRVA</sequence>
<dbReference type="SUPFAM" id="SSF47413">
    <property type="entry name" value="lambda repressor-like DNA-binding domains"/>
    <property type="match status" value="1"/>
</dbReference>
<dbReference type="RefSeq" id="WP_146779716.1">
    <property type="nucleotide sequence ID" value="NZ_CP042434.1"/>
</dbReference>
<dbReference type="InterPro" id="IPR001387">
    <property type="entry name" value="Cro/C1-type_HTH"/>
</dbReference>
<dbReference type="PROSITE" id="PS50943">
    <property type="entry name" value="HTH_CROC1"/>
    <property type="match status" value="1"/>
</dbReference>
<proteinExistence type="predicted"/>
<dbReference type="AlphaFoldDB" id="A0A5B8VHN3"/>
<dbReference type="Gene3D" id="1.10.260.40">
    <property type="entry name" value="lambda repressor-like DNA-binding domains"/>
    <property type="match status" value="1"/>
</dbReference>
<dbReference type="EMBL" id="CP042434">
    <property type="protein sequence ID" value="QEC70452.1"/>
    <property type="molecule type" value="Genomic_DNA"/>
</dbReference>
<gene>
    <name evidence="2" type="ORF">FSB73_00740</name>
</gene>
<dbReference type="Proteomes" id="UP000321291">
    <property type="component" value="Chromosome"/>
</dbReference>
<dbReference type="InterPro" id="IPR010982">
    <property type="entry name" value="Lambda_DNA-bd_dom_sf"/>
</dbReference>
<feature type="domain" description="HTH cro/C1-type" evidence="1">
    <location>
        <begin position="23"/>
        <end position="78"/>
    </location>
</feature>
<evidence type="ECO:0000259" key="1">
    <source>
        <dbReference type="PROSITE" id="PS50943"/>
    </source>
</evidence>
<dbReference type="OrthoDB" id="674774at2"/>